<reference evidence="14 15" key="1">
    <citation type="submission" date="2018-11" db="EMBL/GenBank/DDBJ databases">
        <authorList>
            <consortium name="Pathogen Informatics"/>
        </authorList>
    </citation>
    <scope>NUCLEOTIDE SEQUENCE [LARGE SCALE GENOMIC DNA]</scope>
</reference>
<keyword evidence="11" id="KW-0472">Membrane</keyword>
<dbReference type="SMART" id="SM00046">
    <property type="entry name" value="DAGKc"/>
    <property type="match status" value="1"/>
</dbReference>
<evidence type="ECO:0000313" key="15">
    <source>
        <dbReference type="Proteomes" id="UP000050761"/>
    </source>
</evidence>
<keyword evidence="4" id="KW-0479">Metal-binding</keyword>
<dbReference type="GO" id="GO:0005524">
    <property type="term" value="F:ATP binding"/>
    <property type="evidence" value="ECO:0007669"/>
    <property type="project" value="UniProtKB-KW"/>
</dbReference>
<evidence type="ECO:0000256" key="4">
    <source>
        <dbReference type="ARBA" id="ARBA00022723"/>
    </source>
</evidence>
<dbReference type="GO" id="GO:0016020">
    <property type="term" value="C:membrane"/>
    <property type="evidence" value="ECO:0007669"/>
    <property type="project" value="TreeGrafter"/>
</dbReference>
<dbReference type="OrthoDB" id="242257at2759"/>
<accession>A0A183FK46</accession>
<accession>A0A3P7YJ96</accession>
<dbReference type="SUPFAM" id="SSF57889">
    <property type="entry name" value="Cysteine-rich domain"/>
    <property type="match status" value="1"/>
</dbReference>
<evidence type="ECO:0000259" key="13">
    <source>
        <dbReference type="PROSITE" id="PS50146"/>
    </source>
</evidence>
<dbReference type="GO" id="GO:0046872">
    <property type="term" value="F:metal ion binding"/>
    <property type="evidence" value="ECO:0007669"/>
    <property type="project" value="UniProtKB-KW"/>
</dbReference>
<dbReference type="InterPro" id="IPR002219">
    <property type="entry name" value="PKC_DAG/PE"/>
</dbReference>
<dbReference type="Pfam" id="PF00781">
    <property type="entry name" value="DAGK_cat"/>
    <property type="match status" value="1"/>
</dbReference>
<dbReference type="EMBL" id="UZAH01025900">
    <property type="protein sequence ID" value="VDO72427.1"/>
    <property type="molecule type" value="Genomic_DNA"/>
</dbReference>
<evidence type="ECO:0000256" key="1">
    <source>
        <dbReference type="ARBA" id="ARBA00001383"/>
    </source>
</evidence>
<keyword evidence="3 10" id="KW-0808">Transferase</keyword>
<dbReference type="GO" id="GO:0007200">
    <property type="term" value="P:phospholipase C-activating G protein-coupled receptor signaling pathway"/>
    <property type="evidence" value="ECO:0007669"/>
    <property type="project" value="InterPro"/>
</dbReference>
<dbReference type="PROSITE" id="PS00479">
    <property type="entry name" value="ZF_DAG_PE_1"/>
    <property type="match status" value="1"/>
</dbReference>
<evidence type="ECO:0000256" key="5">
    <source>
        <dbReference type="ARBA" id="ARBA00022737"/>
    </source>
</evidence>
<dbReference type="InterPro" id="IPR001206">
    <property type="entry name" value="Diacylglycerol_kinase_cat_dom"/>
</dbReference>
<evidence type="ECO:0000256" key="8">
    <source>
        <dbReference type="ARBA" id="ARBA00022833"/>
    </source>
</evidence>
<dbReference type="Gene3D" id="3.40.50.10330">
    <property type="entry name" value="Probable inorganic polyphosphate/atp-NAD kinase, domain 1"/>
    <property type="match status" value="1"/>
</dbReference>
<keyword evidence="6 10" id="KW-0547">Nucleotide-binding</keyword>
<keyword evidence="9 10" id="KW-0067">ATP-binding</keyword>
<organism evidence="15 16">
    <name type="scientific">Heligmosomoides polygyrus</name>
    <name type="common">Parasitic roundworm</name>
    <dbReference type="NCBI Taxonomy" id="6339"/>
    <lineage>
        <taxon>Eukaryota</taxon>
        <taxon>Metazoa</taxon>
        <taxon>Ecdysozoa</taxon>
        <taxon>Nematoda</taxon>
        <taxon>Chromadorea</taxon>
        <taxon>Rhabditida</taxon>
        <taxon>Rhabditina</taxon>
        <taxon>Rhabditomorpha</taxon>
        <taxon>Strongyloidea</taxon>
        <taxon>Heligmosomidae</taxon>
        <taxon>Heligmosomoides</taxon>
    </lineage>
</organism>
<dbReference type="Pfam" id="PF00609">
    <property type="entry name" value="DAGK_acc"/>
    <property type="match status" value="1"/>
</dbReference>
<dbReference type="SMART" id="SM00045">
    <property type="entry name" value="DAGKa"/>
    <property type="match status" value="1"/>
</dbReference>
<evidence type="ECO:0000256" key="3">
    <source>
        <dbReference type="ARBA" id="ARBA00022679"/>
    </source>
</evidence>
<dbReference type="InterPro" id="IPR017438">
    <property type="entry name" value="ATP-NAD_kinase_N"/>
</dbReference>
<keyword evidence="7 10" id="KW-0418">Kinase</keyword>
<feature type="transmembrane region" description="Helical" evidence="11">
    <location>
        <begin position="6"/>
        <end position="24"/>
    </location>
</feature>
<dbReference type="PROSITE" id="PS50146">
    <property type="entry name" value="DAGK"/>
    <property type="match status" value="1"/>
</dbReference>
<comment type="catalytic activity">
    <reaction evidence="1 10">
        <text>a 1,2-diacyl-sn-glycerol + ATP = a 1,2-diacyl-sn-glycero-3-phosphate + ADP + H(+)</text>
        <dbReference type="Rhea" id="RHEA:10272"/>
        <dbReference type="ChEBI" id="CHEBI:15378"/>
        <dbReference type="ChEBI" id="CHEBI:17815"/>
        <dbReference type="ChEBI" id="CHEBI:30616"/>
        <dbReference type="ChEBI" id="CHEBI:58608"/>
        <dbReference type="ChEBI" id="CHEBI:456216"/>
        <dbReference type="EC" id="2.7.1.107"/>
    </reaction>
</comment>
<keyword evidence="15" id="KW-1185">Reference proteome</keyword>
<dbReference type="AlphaFoldDB" id="A0A183FK46"/>
<keyword evidence="5" id="KW-0677">Repeat</keyword>
<dbReference type="WBParaSite" id="HPBE_0000747401-mRNA-1">
    <property type="protein sequence ID" value="HPBE_0000747401-mRNA-1"/>
    <property type="gene ID" value="HPBE_0000747401"/>
</dbReference>
<keyword evidence="11" id="KW-0812">Transmembrane</keyword>
<dbReference type="PANTHER" id="PTHR11255:SF118">
    <property type="entry name" value="DIACYLGLYCEROL KINASE EPSILON"/>
    <property type="match status" value="1"/>
</dbReference>
<dbReference type="GO" id="GO:0004143">
    <property type="term" value="F:ATP-dependent diacylglycerol kinase activity"/>
    <property type="evidence" value="ECO:0007669"/>
    <property type="project" value="UniProtKB-EC"/>
</dbReference>
<dbReference type="Gene3D" id="3.30.60.20">
    <property type="match status" value="1"/>
</dbReference>
<evidence type="ECO:0000256" key="11">
    <source>
        <dbReference type="SAM" id="Phobius"/>
    </source>
</evidence>
<evidence type="ECO:0000313" key="16">
    <source>
        <dbReference type="WBParaSite" id="HPBE_0000747401-mRNA-1"/>
    </source>
</evidence>
<sequence>MDLYEELAVASIFVLVSIIVLYVFRKLLEDRKRKSINDSISAKSGHYWTRVDFVDRGFFCGSCKTHLLSGYECDYCTLKVDEVACARSIADKITCKTVQKPDNDGNFKHHWIPGNIDSDQFCFVCDELCGGGVSLRDHSCCLCWRVVHSSCMKKLSSSICDFGPYRSFTFPPDSVITRKTAKKLVIDVQKENVKSALQWIDDHPEVDVRLVVAGGDGTISNILETLEQFQRRPPMAVLPLGTGNDLSRVLGWGSGTNGDLDILEYLNDVHAAEVQKLDRWKVMIKSKNQVLHFHSPRRFPSRTENRYRSMRAVPHVEHWNYKSLCFRLLNKLLFFSFGTKDVFTRTCKGLRDNISLYLDDKLIELPGIEGIVFLNIQCWGAGVQPWKYADEEYPQKIDDGVFEVFAVTSSFHIAQMQVCSVYFGLLPLIRRFLYGT</sequence>
<evidence type="ECO:0000313" key="14">
    <source>
        <dbReference type="EMBL" id="VDO72427.1"/>
    </source>
</evidence>
<dbReference type="InterPro" id="IPR000756">
    <property type="entry name" value="Diacylglycerol_kin_accessory"/>
</dbReference>
<evidence type="ECO:0000256" key="9">
    <source>
        <dbReference type="ARBA" id="ARBA00022840"/>
    </source>
</evidence>
<reference evidence="16" key="2">
    <citation type="submission" date="2019-09" db="UniProtKB">
        <authorList>
            <consortium name="WormBaseParasite"/>
        </authorList>
    </citation>
    <scope>IDENTIFICATION</scope>
</reference>
<dbReference type="PROSITE" id="PS50081">
    <property type="entry name" value="ZF_DAG_PE_2"/>
    <property type="match status" value="1"/>
</dbReference>
<dbReference type="InterPro" id="IPR016064">
    <property type="entry name" value="NAD/diacylglycerol_kinase_sf"/>
</dbReference>
<evidence type="ECO:0000256" key="10">
    <source>
        <dbReference type="RuleBase" id="RU361128"/>
    </source>
</evidence>
<dbReference type="CDD" id="cd20801">
    <property type="entry name" value="C1_DGKepsilon_typeIII_rpt1"/>
    <property type="match status" value="1"/>
</dbReference>
<feature type="domain" description="DAGKc" evidence="13">
    <location>
        <begin position="150"/>
        <end position="286"/>
    </location>
</feature>
<dbReference type="SUPFAM" id="SSF111331">
    <property type="entry name" value="NAD kinase/diacylglycerol kinase-like"/>
    <property type="match status" value="1"/>
</dbReference>
<feature type="domain" description="Phorbol-ester/DAG-type" evidence="12">
    <location>
        <begin position="108"/>
        <end position="160"/>
    </location>
</feature>
<keyword evidence="11" id="KW-1133">Transmembrane helix</keyword>
<dbReference type="EC" id="2.7.1.107" evidence="10"/>
<evidence type="ECO:0000256" key="7">
    <source>
        <dbReference type="ARBA" id="ARBA00022777"/>
    </source>
</evidence>
<evidence type="ECO:0000259" key="12">
    <source>
        <dbReference type="PROSITE" id="PS50081"/>
    </source>
</evidence>
<comment type="similarity">
    <text evidence="2 10">Belongs to the eukaryotic diacylglycerol kinase family.</text>
</comment>
<gene>
    <name evidence="14" type="ORF">HPBE_LOCUS7475</name>
</gene>
<protein>
    <recommendedName>
        <fullName evidence="10">Diacylglycerol kinase</fullName>
        <shortName evidence="10">DAG kinase</shortName>
        <ecNumber evidence="10">2.7.1.107</ecNumber>
    </recommendedName>
</protein>
<evidence type="ECO:0000256" key="6">
    <source>
        <dbReference type="ARBA" id="ARBA00022741"/>
    </source>
</evidence>
<dbReference type="Proteomes" id="UP000050761">
    <property type="component" value="Unassembled WGS sequence"/>
</dbReference>
<evidence type="ECO:0000256" key="2">
    <source>
        <dbReference type="ARBA" id="ARBA00009280"/>
    </source>
</evidence>
<dbReference type="InterPro" id="IPR037607">
    <property type="entry name" value="DGK"/>
</dbReference>
<dbReference type="InterPro" id="IPR046349">
    <property type="entry name" value="C1-like_sf"/>
</dbReference>
<proteinExistence type="inferred from homology"/>
<name>A0A183FK46_HELPZ</name>
<dbReference type="PANTHER" id="PTHR11255">
    <property type="entry name" value="DIACYLGLYCEROL KINASE"/>
    <property type="match status" value="1"/>
</dbReference>
<dbReference type="SMART" id="SM00109">
    <property type="entry name" value="C1"/>
    <property type="match status" value="2"/>
</dbReference>
<keyword evidence="8" id="KW-0862">Zinc</keyword>